<dbReference type="WBParaSite" id="EgrG_002024400">
    <property type="protein sequence ID" value="EgrG_002024400"/>
    <property type="gene ID" value="EgrG_002024400"/>
</dbReference>
<name>A0A068WU24_ECHGR</name>
<dbReference type="AlphaFoldDB" id="A0A068WU24"/>
<sequence>MCISCPRFLFNLWRSLEELHRWQRKAHSTLKVIYHDFCWAINLGGAEEIRVLRMGESVMTPSRKVRNDISLQQLPQSYDVQESYPQLKRQ</sequence>
<gene>
    <name evidence="1" type="ORF">EgrG_002024400</name>
</gene>
<reference evidence="1" key="2">
    <citation type="submission" date="2014-06" db="EMBL/GenBank/DDBJ databases">
        <authorList>
            <person name="Aslett M."/>
        </authorList>
    </citation>
    <scope>NUCLEOTIDE SEQUENCE</scope>
</reference>
<accession>A0A068WU24</accession>
<evidence type="ECO:0000313" key="1">
    <source>
        <dbReference type="EMBL" id="CDS21988.1"/>
    </source>
</evidence>
<dbReference type="EMBL" id="LK028585">
    <property type="protein sequence ID" value="CDS21988.1"/>
    <property type="molecule type" value="Genomic_DNA"/>
</dbReference>
<organism evidence="1">
    <name type="scientific">Echinococcus granulosus</name>
    <name type="common">Hydatid tapeworm</name>
    <dbReference type="NCBI Taxonomy" id="6210"/>
    <lineage>
        <taxon>Eukaryota</taxon>
        <taxon>Metazoa</taxon>
        <taxon>Spiralia</taxon>
        <taxon>Lophotrochozoa</taxon>
        <taxon>Platyhelminthes</taxon>
        <taxon>Cestoda</taxon>
        <taxon>Eucestoda</taxon>
        <taxon>Cyclophyllidea</taxon>
        <taxon>Taeniidae</taxon>
        <taxon>Echinococcus</taxon>
        <taxon>Echinococcus granulosus group</taxon>
    </lineage>
</organism>
<proteinExistence type="predicted"/>
<protein>
    <submittedName>
        <fullName evidence="1 3">Uncharacterized protein</fullName>
    </submittedName>
</protein>
<evidence type="ECO:0000313" key="2">
    <source>
        <dbReference type="Proteomes" id="UP000492820"/>
    </source>
</evidence>
<dbReference type="Proteomes" id="UP000492820">
    <property type="component" value="Unassembled WGS sequence"/>
</dbReference>
<reference evidence="1 2" key="1">
    <citation type="journal article" date="2013" name="Nature">
        <title>The genomes of four tapeworm species reveal adaptations to parasitism.</title>
        <authorList>
            <person name="Tsai I.J."/>
            <person name="Zarowiecki M."/>
            <person name="Holroyd N."/>
            <person name="Garciarrubio A."/>
            <person name="Sanchez-Flores A."/>
            <person name="Brooks K.L."/>
            <person name="Tracey A."/>
            <person name="Bobes R.J."/>
            <person name="Fragoso G."/>
            <person name="Sciutto E."/>
            <person name="Aslett M."/>
            <person name="Beasley H."/>
            <person name="Bennett H.M."/>
            <person name="Cai J."/>
            <person name="Camicia F."/>
            <person name="Clark R."/>
            <person name="Cucher M."/>
            <person name="De Silva N."/>
            <person name="Day T.A."/>
            <person name="Deplazes P."/>
            <person name="Estrada K."/>
            <person name="Fernandez C."/>
            <person name="Holland P.W."/>
            <person name="Hou J."/>
            <person name="Hu S."/>
            <person name="Huckvale T."/>
            <person name="Hung S.S."/>
            <person name="Kamenetzky L."/>
            <person name="Keane J.A."/>
            <person name="Kiss F."/>
            <person name="Koziol U."/>
            <person name="Lambert O."/>
            <person name="Liu K."/>
            <person name="Luo X."/>
            <person name="Luo Y."/>
            <person name="Macchiaroli N."/>
            <person name="Nichol S."/>
            <person name="Paps J."/>
            <person name="Parkinson J."/>
            <person name="Pouchkina-Stantcheva N."/>
            <person name="Riddiford N."/>
            <person name="Rosenzvit M."/>
            <person name="Salinas G."/>
            <person name="Wasmuth J.D."/>
            <person name="Zamanian M."/>
            <person name="Zheng Y."/>
            <person name="Cai X."/>
            <person name="Soberon X."/>
            <person name="Olson P.D."/>
            <person name="Laclette J.P."/>
            <person name="Brehm K."/>
            <person name="Berriman M."/>
            <person name="Garciarrubio A."/>
            <person name="Bobes R.J."/>
            <person name="Fragoso G."/>
            <person name="Sanchez-Flores A."/>
            <person name="Estrada K."/>
            <person name="Cevallos M.A."/>
            <person name="Morett E."/>
            <person name="Gonzalez V."/>
            <person name="Portillo T."/>
            <person name="Ochoa-Leyva A."/>
            <person name="Jose M.V."/>
            <person name="Sciutto E."/>
            <person name="Landa A."/>
            <person name="Jimenez L."/>
            <person name="Valdes V."/>
            <person name="Carrero J.C."/>
            <person name="Larralde C."/>
            <person name="Morales-Montor J."/>
            <person name="Limon-Lason J."/>
            <person name="Soberon X."/>
            <person name="Laclette J.P."/>
        </authorList>
    </citation>
    <scope>NUCLEOTIDE SEQUENCE [LARGE SCALE GENOMIC DNA]</scope>
</reference>
<reference evidence="3" key="3">
    <citation type="submission" date="2020-10" db="UniProtKB">
        <authorList>
            <consortium name="WormBaseParasite"/>
        </authorList>
    </citation>
    <scope>IDENTIFICATION</scope>
</reference>
<evidence type="ECO:0000313" key="3">
    <source>
        <dbReference type="WBParaSite" id="EgrG_002024400"/>
    </source>
</evidence>